<name>A0A7R6PVL9_9BACT</name>
<dbReference type="Proteomes" id="UP000595564">
    <property type="component" value="Chromosome"/>
</dbReference>
<reference evidence="2 3" key="1">
    <citation type="journal article" date="2012" name="Extremophiles">
        <title>Thermotomaculum hydrothermale gen. nov., sp. nov., a novel heterotrophic thermophile within the phylum Acidobacteria from a deep-sea hydrothermal vent chimney in the Southern Okinawa Trough.</title>
        <authorList>
            <person name="Izumi H."/>
            <person name="Nunoura T."/>
            <person name="Miyazaki M."/>
            <person name="Mino S."/>
            <person name="Toki T."/>
            <person name="Takai K."/>
            <person name="Sako Y."/>
            <person name="Sawabe T."/>
            <person name="Nakagawa S."/>
        </authorList>
    </citation>
    <scope>NUCLEOTIDE SEQUENCE [LARGE SCALE GENOMIC DNA]</scope>
    <source>
        <strain evidence="2 3">AC55</strain>
    </source>
</reference>
<evidence type="ECO:0000313" key="3">
    <source>
        <dbReference type="Proteomes" id="UP000595564"/>
    </source>
</evidence>
<evidence type="ECO:0000313" key="2">
    <source>
        <dbReference type="EMBL" id="BBB33447.1"/>
    </source>
</evidence>
<dbReference type="KEGG" id="thyd:TTHT_2005"/>
<sequence>MGNKTKKEKTYKQEYRICMIVLYFLILLFFSLPILKVFQPKKIILTGKGNKKYVFSIPSSWCYWKLTDDYFMLFDIWSKENVLNISPQNSKQNIKEKLIDSCIQKRACIILRNINHFNVMEIKFNGEYFDDSEIMYYVEELNCILHYSGDLSKKEERLHKFFSCVKLK</sequence>
<protein>
    <submittedName>
        <fullName evidence="2">Uncharacterized protein</fullName>
    </submittedName>
</protein>
<dbReference type="EMBL" id="AP017470">
    <property type="protein sequence ID" value="BBB33447.1"/>
    <property type="molecule type" value="Genomic_DNA"/>
</dbReference>
<proteinExistence type="predicted"/>
<keyword evidence="1" id="KW-0472">Membrane</keyword>
<keyword evidence="3" id="KW-1185">Reference proteome</keyword>
<organism evidence="2 3">
    <name type="scientific">Thermotomaculum hydrothermale</name>
    <dbReference type="NCBI Taxonomy" id="981385"/>
    <lineage>
        <taxon>Bacteria</taxon>
        <taxon>Pseudomonadati</taxon>
        <taxon>Acidobacteriota</taxon>
        <taxon>Holophagae</taxon>
        <taxon>Thermotomaculales</taxon>
        <taxon>Thermotomaculaceae</taxon>
        <taxon>Thermotomaculum</taxon>
    </lineage>
</organism>
<dbReference type="AlphaFoldDB" id="A0A7R6PVL9"/>
<accession>A0A7R6PVL9</accession>
<gene>
    <name evidence="2" type="ORF">TTHT_2005</name>
</gene>
<keyword evidence="1" id="KW-0812">Transmembrane</keyword>
<dbReference type="RefSeq" id="WP_201327757.1">
    <property type="nucleotide sequence ID" value="NZ_AP017470.1"/>
</dbReference>
<evidence type="ECO:0000256" key="1">
    <source>
        <dbReference type="SAM" id="Phobius"/>
    </source>
</evidence>
<keyword evidence="1" id="KW-1133">Transmembrane helix</keyword>
<feature type="transmembrane region" description="Helical" evidence="1">
    <location>
        <begin position="20"/>
        <end position="38"/>
    </location>
</feature>